<keyword evidence="3 9" id="KW-0812">Transmembrane</keyword>
<keyword evidence="7 9" id="KW-0675">Receptor</keyword>
<evidence type="ECO:0000256" key="4">
    <source>
        <dbReference type="ARBA" id="ARBA00022989"/>
    </source>
</evidence>
<evidence type="ECO:0000256" key="7">
    <source>
        <dbReference type="ARBA" id="ARBA00023170"/>
    </source>
</evidence>
<comment type="similarity">
    <text evidence="2 9">Belongs to the G-protein coupled receptor 1 family.</text>
</comment>
<keyword evidence="5 9" id="KW-0297">G-protein coupled receptor</keyword>
<feature type="transmembrane region" description="Helical" evidence="10">
    <location>
        <begin position="12"/>
        <end position="35"/>
    </location>
</feature>
<dbReference type="Gene3D" id="1.20.1070.10">
    <property type="entry name" value="Rhodopsin 7-helix transmembrane proteins"/>
    <property type="match status" value="1"/>
</dbReference>
<protein>
    <recommendedName>
        <fullName evidence="11">G-protein coupled receptors family 1 profile domain-containing protein</fullName>
    </recommendedName>
</protein>
<feature type="transmembrane region" description="Helical" evidence="10">
    <location>
        <begin position="183"/>
        <end position="208"/>
    </location>
</feature>
<dbReference type="GeneID" id="111244771"/>
<sequence>MKEKKDSSIEVLVPVVLVSTCVLAIIFNSLVLLVLRCSPRMRQASSNNLVFSLALADLFHVVTYTPTKIIQFRYRNGWVWGNWACRATIYFKDMSLSITQYTLVLMALNRYLAVTLPSHSLTRALHRHSNAAALAIWFLMPIANSPSFFLYGVGEYVPNKGFPDVVLTVCTFNYLDTFFTYQLVLFVLFYAVPVALISGFYVLLAMALRDQLANGGQETPQVTKAARIVVGFVVSFVVLSTPLHVMALCFSAALLPNQPWVPVMWLVFQALAQLNCVVDPLLFTFMNTSFRKEIRRLLCRRRRVQECRCERCDDLPFTETVAITSITRVDVS</sequence>
<dbReference type="KEGG" id="vde:111244771"/>
<evidence type="ECO:0000313" key="13">
    <source>
        <dbReference type="Proteomes" id="UP000594260"/>
    </source>
</evidence>
<dbReference type="GO" id="GO:0005886">
    <property type="term" value="C:plasma membrane"/>
    <property type="evidence" value="ECO:0007669"/>
    <property type="project" value="TreeGrafter"/>
</dbReference>
<dbReference type="PROSITE" id="PS00237">
    <property type="entry name" value="G_PROTEIN_RECEP_F1_1"/>
    <property type="match status" value="1"/>
</dbReference>
<name>A0A7M7J7G2_VARDE</name>
<evidence type="ECO:0000256" key="5">
    <source>
        <dbReference type="ARBA" id="ARBA00023040"/>
    </source>
</evidence>
<dbReference type="InterPro" id="IPR017452">
    <property type="entry name" value="GPCR_Rhodpsn_7TM"/>
</dbReference>
<keyword evidence="4 10" id="KW-1133">Transmembrane helix</keyword>
<accession>A0A7M7J7G2</accession>
<feature type="transmembrane region" description="Helical" evidence="10">
    <location>
        <begin position="266"/>
        <end position="286"/>
    </location>
</feature>
<evidence type="ECO:0000256" key="9">
    <source>
        <dbReference type="RuleBase" id="RU000688"/>
    </source>
</evidence>
<evidence type="ECO:0000256" key="2">
    <source>
        <dbReference type="ARBA" id="ARBA00010663"/>
    </source>
</evidence>
<dbReference type="GO" id="GO:0004930">
    <property type="term" value="F:G protein-coupled receptor activity"/>
    <property type="evidence" value="ECO:0007669"/>
    <property type="project" value="UniProtKB-KW"/>
</dbReference>
<dbReference type="AlphaFoldDB" id="A0A7M7J7G2"/>
<reference evidence="12" key="1">
    <citation type="submission" date="2021-01" db="UniProtKB">
        <authorList>
            <consortium name="EnsemblMetazoa"/>
        </authorList>
    </citation>
    <scope>IDENTIFICATION</scope>
</reference>
<organism evidence="12 13">
    <name type="scientific">Varroa destructor</name>
    <name type="common">Honeybee mite</name>
    <dbReference type="NCBI Taxonomy" id="109461"/>
    <lineage>
        <taxon>Eukaryota</taxon>
        <taxon>Metazoa</taxon>
        <taxon>Ecdysozoa</taxon>
        <taxon>Arthropoda</taxon>
        <taxon>Chelicerata</taxon>
        <taxon>Arachnida</taxon>
        <taxon>Acari</taxon>
        <taxon>Parasitiformes</taxon>
        <taxon>Mesostigmata</taxon>
        <taxon>Gamasina</taxon>
        <taxon>Dermanyssoidea</taxon>
        <taxon>Varroidae</taxon>
        <taxon>Varroa</taxon>
    </lineage>
</organism>
<evidence type="ECO:0000256" key="8">
    <source>
        <dbReference type="ARBA" id="ARBA00023224"/>
    </source>
</evidence>
<dbReference type="OMA" id="CIFRAVR"/>
<evidence type="ECO:0000256" key="10">
    <source>
        <dbReference type="SAM" id="Phobius"/>
    </source>
</evidence>
<dbReference type="SUPFAM" id="SSF81321">
    <property type="entry name" value="Family A G protein-coupled receptor-like"/>
    <property type="match status" value="1"/>
</dbReference>
<evidence type="ECO:0000313" key="12">
    <source>
        <dbReference type="EnsemblMetazoa" id="XP_022647904"/>
    </source>
</evidence>
<dbReference type="Proteomes" id="UP000594260">
    <property type="component" value="Unplaced"/>
</dbReference>
<comment type="subcellular location">
    <subcellularLocation>
        <location evidence="1">Membrane</location>
        <topology evidence="1">Multi-pass membrane protein</topology>
    </subcellularLocation>
</comment>
<dbReference type="EnsemblMetazoa" id="XM_022792169">
    <property type="protein sequence ID" value="XP_022647904"/>
    <property type="gene ID" value="LOC111244771"/>
</dbReference>
<dbReference type="PANTHER" id="PTHR45695">
    <property type="entry name" value="LEUCOKININ RECEPTOR-RELATED"/>
    <property type="match status" value="1"/>
</dbReference>
<evidence type="ECO:0000256" key="1">
    <source>
        <dbReference type="ARBA" id="ARBA00004141"/>
    </source>
</evidence>
<evidence type="ECO:0000256" key="6">
    <source>
        <dbReference type="ARBA" id="ARBA00023136"/>
    </source>
</evidence>
<keyword evidence="8 9" id="KW-0807">Transducer</keyword>
<dbReference type="PRINTS" id="PR00237">
    <property type="entry name" value="GPCRRHODOPSN"/>
</dbReference>
<dbReference type="Pfam" id="PF00001">
    <property type="entry name" value="7tm_1"/>
    <property type="match status" value="1"/>
</dbReference>
<dbReference type="OrthoDB" id="6503655at2759"/>
<dbReference type="InterPro" id="IPR000276">
    <property type="entry name" value="GPCR_Rhodpsn"/>
</dbReference>
<evidence type="ECO:0000259" key="11">
    <source>
        <dbReference type="PROSITE" id="PS50262"/>
    </source>
</evidence>
<feature type="transmembrane region" description="Helical" evidence="10">
    <location>
        <begin position="228"/>
        <end position="254"/>
    </location>
</feature>
<keyword evidence="13" id="KW-1185">Reference proteome</keyword>
<dbReference type="PROSITE" id="PS50262">
    <property type="entry name" value="G_PROTEIN_RECEP_F1_2"/>
    <property type="match status" value="1"/>
</dbReference>
<proteinExistence type="inferred from homology"/>
<dbReference type="InParanoid" id="A0A7M7J7G2"/>
<keyword evidence="6 10" id="KW-0472">Membrane</keyword>
<dbReference type="PANTHER" id="PTHR45695:SF9">
    <property type="entry name" value="LEUCOKININ RECEPTOR"/>
    <property type="match status" value="1"/>
</dbReference>
<feature type="transmembrane region" description="Helical" evidence="10">
    <location>
        <begin position="131"/>
        <end position="153"/>
    </location>
</feature>
<feature type="domain" description="G-protein coupled receptors family 1 profile" evidence="11">
    <location>
        <begin position="27"/>
        <end position="283"/>
    </location>
</feature>
<evidence type="ECO:0000256" key="3">
    <source>
        <dbReference type="ARBA" id="ARBA00022692"/>
    </source>
</evidence>
<dbReference type="RefSeq" id="XP_022647904.1">
    <property type="nucleotide sequence ID" value="XM_022792169.1"/>
</dbReference>